<reference evidence="2 3" key="1">
    <citation type="submission" date="2023-03" db="EMBL/GenBank/DDBJ databases">
        <title>High-quality genome of Scylla paramamosain provides insights in environmental adaptation.</title>
        <authorList>
            <person name="Zhang L."/>
        </authorList>
    </citation>
    <scope>NUCLEOTIDE SEQUENCE [LARGE SCALE GENOMIC DNA]</scope>
    <source>
        <strain evidence="2">LZ_2023a</strain>
        <tissue evidence="2">Muscle</tissue>
    </source>
</reference>
<gene>
    <name evidence="2" type="ORF">O3P69_017162</name>
</gene>
<feature type="signal peptide" evidence="1">
    <location>
        <begin position="1"/>
        <end position="24"/>
    </location>
</feature>
<evidence type="ECO:0000313" key="2">
    <source>
        <dbReference type="EMBL" id="KAK8391365.1"/>
    </source>
</evidence>
<name>A0AAW0TXJ4_SCYPA</name>
<proteinExistence type="predicted"/>
<sequence>MRITMMSSTLLAMAVAVMFVPANGKGFGHLHHHHQHHQLKCCGVPERSCISSSEECAVILPQYRCSPPWLTCCGNCISSNCSGSCRAAGTCLDDEFTVTDCGTYCDCCESCQADDCIGRCVGNPDLCFDDEYINGTCTGDNCTCCVHCGDPDSQCEEAGGLCVAAENECPCGYFPSPDFGCTSGDCICCVACIASRGCSGGHNPGRCVVNSTMCNADDEYISSDECASNVGRAYSAEAAVPMSVSVVFRTRAIVQISGAPLTRMVQNAEKAAGIKGYNTRPISTVQLTRRAARRAFLTRHVLKRVESASPEIQEVVGEILLRAVMANVVTLNFVRVVFRIPKNRVGMRPASPMTTL</sequence>
<feature type="chain" id="PRO_5043429919" evidence="1">
    <location>
        <begin position="25"/>
        <end position="356"/>
    </location>
</feature>
<dbReference type="EMBL" id="JARAKH010000024">
    <property type="protein sequence ID" value="KAK8391365.1"/>
    <property type="molecule type" value="Genomic_DNA"/>
</dbReference>
<comment type="caution">
    <text evidence="2">The sequence shown here is derived from an EMBL/GenBank/DDBJ whole genome shotgun (WGS) entry which is preliminary data.</text>
</comment>
<keyword evidence="1" id="KW-0732">Signal</keyword>
<keyword evidence="3" id="KW-1185">Reference proteome</keyword>
<protein>
    <submittedName>
        <fullName evidence="2">Uncharacterized protein</fullName>
    </submittedName>
</protein>
<organism evidence="2 3">
    <name type="scientific">Scylla paramamosain</name>
    <name type="common">Mud crab</name>
    <dbReference type="NCBI Taxonomy" id="85552"/>
    <lineage>
        <taxon>Eukaryota</taxon>
        <taxon>Metazoa</taxon>
        <taxon>Ecdysozoa</taxon>
        <taxon>Arthropoda</taxon>
        <taxon>Crustacea</taxon>
        <taxon>Multicrustacea</taxon>
        <taxon>Malacostraca</taxon>
        <taxon>Eumalacostraca</taxon>
        <taxon>Eucarida</taxon>
        <taxon>Decapoda</taxon>
        <taxon>Pleocyemata</taxon>
        <taxon>Brachyura</taxon>
        <taxon>Eubrachyura</taxon>
        <taxon>Portunoidea</taxon>
        <taxon>Portunidae</taxon>
        <taxon>Portuninae</taxon>
        <taxon>Scylla</taxon>
    </lineage>
</organism>
<dbReference type="AlphaFoldDB" id="A0AAW0TXJ4"/>
<evidence type="ECO:0000256" key="1">
    <source>
        <dbReference type="SAM" id="SignalP"/>
    </source>
</evidence>
<accession>A0AAW0TXJ4</accession>
<dbReference type="Proteomes" id="UP001487740">
    <property type="component" value="Unassembled WGS sequence"/>
</dbReference>
<evidence type="ECO:0000313" key="3">
    <source>
        <dbReference type="Proteomes" id="UP001487740"/>
    </source>
</evidence>